<protein>
    <recommendedName>
        <fullName evidence="10">DPY30 domain-containing protein 1</fullName>
    </recommendedName>
</protein>
<evidence type="ECO:0000256" key="10">
    <source>
        <dbReference type="ARBA" id="ARBA00068754"/>
    </source>
</evidence>
<keyword evidence="7" id="KW-0966">Cell projection</keyword>
<reference evidence="12" key="2">
    <citation type="submission" date="2025-09" db="UniProtKB">
        <authorList>
            <consortium name="Ensembl"/>
        </authorList>
    </citation>
    <scope>IDENTIFICATION</scope>
</reference>
<dbReference type="InterPro" id="IPR049630">
    <property type="entry name" value="DYDC-like_DD"/>
</dbReference>
<evidence type="ECO:0000256" key="8">
    <source>
        <dbReference type="ARBA" id="ARBA00058296"/>
    </source>
</evidence>
<dbReference type="InterPro" id="IPR037856">
    <property type="entry name" value="Sdc1/DPY30"/>
</dbReference>
<comment type="subcellular location">
    <subcellularLocation>
        <location evidence="1">Cytoplasm</location>
        <location evidence="1">Cytoskeleton</location>
        <location evidence="1">Flagellum axoneme</location>
    </subcellularLocation>
</comment>
<feature type="compositionally biased region" description="Basic and acidic residues" evidence="11">
    <location>
        <begin position="82"/>
        <end position="94"/>
    </location>
</feature>
<evidence type="ECO:0000256" key="6">
    <source>
        <dbReference type="ARBA" id="ARBA00023212"/>
    </source>
</evidence>
<keyword evidence="13" id="KW-1185">Reference proteome</keyword>
<name>A0A8C9FKC6_PAVCR</name>
<dbReference type="Proteomes" id="UP000694428">
    <property type="component" value="Unplaced"/>
</dbReference>
<sequence>MESQYLRRCLGSCLKKGLAEVVEHRPADPIEYLAHWIYNYKRTLDGEQKRMLERIEREKEQQAALEELEMLRKMKEEELMIQQRLEEQRQKPRSVELTQSKKQTSGKNENEKTIAELTDRTGAPNLTRVQELDESGLSEVSVWKDRYYK</sequence>
<reference evidence="12" key="1">
    <citation type="submission" date="2025-08" db="UniProtKB">
        <authorList>
            <consortium name="Ensembl"/>
        </authorList>
    </citation>
    <scope>IDENTIFICATION</scope>
</reference>
<proteinExistence type="inferred from homology"/>
<keyword evidence="6" id="KW-0206">Cytoskeleton</keyword>
<evidence type="ECO:0000256" key="5">
    <source>
        <dbReference type="ARBA" id="ARBA00023069"/>
    </source>
</evidence>
<dbReference type="PANTHER" id="PTHR23356:SF16">
    <property type="entry name" value="DPY30 DOMAIN CONTAINING 2"/>
    <property type="match status" value="1"/>
</dbReference>
<dbReference type="Pfam" id="PF05186">
    <property type="entry name" value="Dpy-30"/>
    <property type="match status" value="1"/>
</dbReference>
<evidence type="ECO:0000256" key="4">
    <source>
        <dbReference type="ARBA" id="ARBA00022846"/>
    </source>
</evidence>
<organism evidence="12 13">
    <name type="scientific">Pavo cristatus</name>
    <name type="common">Indian peafowl</name>
    <name type="synonym">Blue peafowl</name>
    <dbReference type="NCBI Taxonomy" id="9049"/>
    <lineage>
        <taxon>Eukaryota</taxon>
        <taxon>Metazoa</taxon>
        <taxon>Chordata</taxon>
        <taxon>Craniata</taxon>
        <taxon>Vertebrata</taxon>
        <taxon>Euteleostomi</taxon>
        <taxon>Archelosauria</taxon>
        <taxon>Archosauria</taxon>
        <taxon>Dinosauria</taxon>
        <taxon>Saurischia</taxon>
        <taxon>Theropoda</taxon>
        <taxon>Coelurosauria</taxon>
        <taxon>Aves</taxon>
        <taxon>Neognathae</taxon>
        <taxon>Galloanserae</taxon>
        <taxon>Galliformes</taxon>
        <taxon>Phasianidae</taxon>
        <taxon>Phasianinae</taxon>
        <taxon>Pavo</taxon>
    </lineage>
</organism>
<dbReference type="InterPro" id="IPR007858">
    <property type="entry name" value="Dpy-30_motif"/>
</dbReference>
<evidence type="ECO:0000256" key="9">
    <source>
        <dbReference type="ARBA" id="ARBA00062391"/>
    </source>
</evidence>
<evidence type="ECO:0000256" key="2">
    <source>
        <dbReference type="ARBA" id="ARBA00010849"/>
    </source>
</evidence>
<comment type="similarity">
    <text evidence="2">Belongs to the dpy-30 family.</text>
</comment>
<keyword evidence="4" id="KW-0282">Flagellum</keyword>
<dbReference type="Gene3D" id="1.20.890.10">
    <property type="entry name" value="cAMP-dependent protein kinase regulatory subunit, dimerization-anchoring domain"/>
    <property type="match status" value="1"/>
</dbReference>
<evidence type="ECO:0000256" key="7">
    <source>
        <dbReference type="ARBA" id="ARBA00023273"/>
    </source>
</evidence>
<feature type="region of interest" description="Disordered" evidence="11">
    <location>
        <begin position="82"/>
        <end position="130"/>
    </location>
</feature>
<dbReference type="GO" id="GO:0048188">
    <property type="term" value="C:Set1C/COMPASS complex"/>
    <property type="evidence" value="ECO:0007669"/>
    <property type="project" value="InterPro"/>
</dbReference>
<keyword evidence="3" id="KW-0963">Cytoplasm</keyword>
<evidence type="ECO:0000256" key="11">
    <source>
        <dbReference type="SAM" id="MobiDB-lite"/>
    </source>
</evidence>
<dbReference type="AlphaFoldDB" id="A0A8C9FKC6"/>
<feature type="compositionally biased region" description="Polar residues" evidence="11">
    <location>
        <begin position="96"/>
        <end position="107"/>
    </location>
</feature>
<evidence type="ECO:0000256" key="1">
    <source>
        <dbReference type="ARBA" id="ARBA00004611"/>
    </source>
</evidence>
<dbReference type="CDD" id="cd22966">
    <property type="entry name" value="DD_DYDC-like"/>
    <property type="match status" value="1"/>
</dbReference>
<evidence type="ECO:0000313" key="12">
    <source>
        <dbReference type="Ensembl" id="ENSPSTP00000014643.1"/>
    </source>
</evidence>
<feature type="compositionally biased region" description="Basic and acidic residues" evidence="11">
    <location>
        <begin position="108"/>
        <end position="119"/>
    </location>
</feature>
<evidence type="ECO:0000256" key="3">
    <source>
        <dbReference type="ARBA" id="ARBA00022490"/>
    </source>
</evidence>
<dbReference type="FunFam" id="1.20.890.10:FF:000009">
    <property type="entry name" value="DPY30 domain-containing protein 1"/>
    <property type="match status" value="1"/>
</dbReference>
<comment type="subunit">
    <text evidence="9">Component of the axonemal radial spoke complex 1 (RS1), at least composed of spoke head proteins RSPH1, RSPH3, RSPH9 and the cilia-specific component RSPH4A or sperm-specific component RSPH6A, spoke stalk proteins RSPH14, DNAJB13, DYDC1, ROPN1L and NME5, and the anchor protein IQUB. Interacts with SH3GL3.</text>
</comment>
<accession>A0A8C9FKC6</accession>
<dbReference type="PANTHER" id="PTHR23356">
    <property type="entry name" value="DPY30-RELATED"/>
    <property type="match status" value="1"/>
</dbReference>
<evidence type="ECO:0000313" key="13">
    <source>
        <dbReference type="Proteomes" id="UP000694428"/>
    </source>
</evidence>
<comment type="function">
    <text evidence="8">Functions as part of axonemal radial spoke complexes that play an important part in the motility of sperm and cilia. Plays a crucial role during acrosome biogenesis.</text>
</comment>
<keyword evidence="5" id="KW-0969">Cilium</keyword>
<dbReference type="Ensembl" id="ENSPSTT00000015363.1">
    <property type="protein sequence ID" value="ENSPSTP00000014643.1"/>
    <property type="gene ID" value="ENSPSTG00000010357.1"/>
</dbReference>